<dbReference type="PANTHER" id="PTHR10978:SF5">
    <property type="entry name" value="SUCCINATE DEHYDROGENASE CYTOCHROME B560 SUBUNIT, MITOCHONDRIAL"/>
    <property type="match status" value="1"/>
</dbReference>
<dbReference type="PROSITE" id="PS01000">
    <property type="entry name" value="SDH_CYT_1"/>
    <property type="match status" value="1"/>
</dbReference>
<keyword evidence="15" id="KW-1185">Reference proteome</keyword>
<comment type="similarity">
    <text evidence="3">Belongs to the cytochrome b560 family.</text>
</comment>
<evidence type="ECO:0000256" key="9">
    <source>
        <dbReference type="ARBA" id="ARBA00023004"/>
    </source>
</evidence>
<keyword evidence="8 13" id="KW-1133">Transmembrane helix</keyword>
<feature type="transmembrane region" description="Helical" evidence="13">
    <location>
        <begin position="69"/>
        <end position="87"/>
    </location>
</feature>
<dbReference type="PANTHER" id="PTHR10978">
    <property type="entry name" value="SUCCINATE DEHYDROGENASE CYTOCHROME B560 SUBUNIT"/>
    <property type="match status" value="1"/>
</dbReference>
<gene>
    <name evidence="14" type="primary">sdhC</name>
    <name evidence="14" type="ORF">GCM10011529_09570</name>
</gene>
<comment type="subcellular location">
    <subcellularLocation>
        <location evidence="2">Membrane</location>
        <topology evidence="2">Multi-pass membrane protein</topology>
    </subcellularLocation>
</comment>
<comment type="caution">
    <text evidence="14">The sequence shown here is derived from an EMBL/GenBank/DDBJ whole genome shotgun (WGS) entry which is preliminary data.</text>
</comment>
<keyword evidence="10 13" id="KW-0472">Membrane</keyword>
<dbReference type="RefSeq" id="WP_188761765.1">
    <property type="nucleotide sequence ID" value="NZ_BMJM01000002.1"/>
</dbReference>
<dbReference type="PROSITE" id="PS01001">
    <property type="entry name" value="SDH_CYT_2"/>
    <property type="match status" value="1"/>
</dbReference>
<evidence type="ECO:0000256" key="3">
    <source>
        <dbReference type="ARBA" id="ARBA00007244"/>
    </source>
</evidence>
<dbReference type="Gene3D" id="1.20.1300.10">
    <property type="entry name" value="Fumarate reductase/succinate dehydrogenase, transmembrane subunit"/>
    <property type="match status" value="1"/>
</dbReference>
<dbReference type="GO" id="GO:0006099">
    <property type="term" value="P:tricarboxylic acid cycle"/>
    <property type="evidence" value="ECO:0007669"/>
    <property type="project" value="InterPro"/>
</dbReference>
<evidence type="ECO:0000256" key="10">
    <source>
        <dbReference type="ARBA" id="ARBA00023136"/>
    </source>
</evidence>
<dbReference type="CDD" id="cd03499">
    <property type="entry name" value="SQR_TypeC_SdhC"/>
    <property type="match status" value="1"/>
</dbReference>
<dbReference type="InterPro" id="IPR018495">
    <property type="entry name" value="Succ_DH_cyt_bsu_CS"/>
</dbReference>
<evidence type="ECO:0000256" key="11">
    <source>
        <dbReference type="ARBA" id="ARBA00025912"/>
    </source>
</evidence>
<dbReference type="PIRSF" id="PIRSF000178">
    <property type="entry name" value="SDH_cyt_b560"/>
    <property type="match status" value="1"/>
</dbReference>
<sequence length="134" mass="14632">MAGRPISPRPLSPHMTIWKWQVHAIVSILHRITGNAMALGAVVLFLWWLIAAASGPDAYGVFGNVATGWFGKLVGIGFTWVFFQHLFSGIRHLVMDTGEGLEITTSKTLATATLVASVMATILTWVAIYLYKGF</sequence>
<evidence type="ECO:0000256" key="2">
    <source>
        <dbReference type="ARBA" id="ARBA00004141"/>
    </source>
</evidence>
<dbReference type="Proteomes" id="UP000635071">
    <property type="component" value="Unassembled WGS sequence"/>
</dbReference>
<dbReference type="InterPro" id="IPR034804">
    <property type="entry name" value="SQR/QFR_C/D"/>
</dbReference>
<keyword evidence="9 12" id="KW-0408">Iron</keyword>
<protein>
    <recommendedName>
        <fullName evidence="4">Succinate dehydrogenase cytochrome b556 subunit</fullName>
    </recommendedName>
</protein>
<accession>A0A917E599</accession>
<dbReference type="InterPro" id="IPR000701">
    <property type="entry name" value="SuccDH_FuR_B_TM-su"/>
</dbReference>
<keyword evidence="6 13" id="KW-0812">Transmembrane</keyword>
<proteinExistence type="inferred from homology"/>
<comment type="cofactor">
    <cofactor evidence="12">
        <name>heme</name>
        <dbReference type="ChEBI" id="CHEBI:30413"/>
    </cofactor>
    <text evidence="12">The heme is bound between the two transmembrane subunits.</text>
</comment>
<reference evidence="14" key="1">
    <citation type="journal article" date="2014" name="Int. J. Syst. Evol. Microbiol.">
        <title>Complete genome sequence of Corynebacterium casei LMG S-19264T (=DSM 44701T), isolated from a smear-ripened cheese.</title>
        <authorList>
            <consortium name="US DOE Joint Genome Institute (JGI-PGF)"/>
            <person name="Walter F."/>
            <person name="Albersmeier A."/>
            <person name="Kalinowski J."/>
            <person name="Ruckert C."/>
        </authorList>
    </citation>
    <scope>NUCLEOTIDE SEQUENCE</scope>
    <source>
        <strain evidence="14">CGMCC 1.15519</strain>
    </source>
</reference>
<evidence type="ECO:0000256" key="8">
    <source>
        <dbReference type="ARBA" id="ARBA00022989"/>
    </source>
</evidence>
<dbReference type="InterPro" id="IPR014314">
    <property type="entry name" value="Succ_DH_cytb556"/>
</dbReference>
<evidence type="ECO:0000256" key="6">
    <source>
        <dbReference type="ARBA" id="ARBA00022692"/>
    </source>
</evidence>
<dbReference type="AlphaFoldDB" id="A0A917E599"/>
<evidence type="ECO:0000256" key="5">
    <source>
        <dbReference type="ARBA" id="ARBA00022617"/>
    </source>
</evidence>
<dbReference type="EMBL" id="BMJM01000002">
    <property type="protein sequence ID" value="GGE05256.1"/>
    <property type="molecule type" value="Genomic_DNA"/>
</dbReference>
<feature type="transmembrane region" description="Helical" evidence="13">
    <location>
        <begin position="28"/>
        <end position="49"/>
    </location>
</feature>
<name>A0A917E599_9SPHN</name>
<keyword evidence="7 12" id="KW-0479">Metal-binding</keyword>
<comment type="subunit">
    <text evidence="11">Part of an enzyme complex containing four subunits: a flavoprotein, an iron-sulfur protein, plus two membrane-anchoring proteins, SdhC and SdhD. The complex can form homotrimers.</text>
</comment>
<evidence type="ECO:0000313" key="15">
    <source>
        <dbReference type="Proteomes" id="UP000635071"/>
    </source>
</evidence>
<evidence type="ECO:0000256" key="4">
    <source>
        <dbReference type="ARBA" id="ARBA00020076"/>
    </source>
</evidence>
<organism evidence="14 15">
    <name type="scientific">Sandarakinorhabdus glacialis</name>
    <dbReference type="NCBI Taxonomy" id="1614636"/>
    <lineage>
        <taxon>Bacteria</taxon>
        <taxon>Pseudomonadati</taxon>
        <taxon>Pseudomonadota</taxon>
        <taxon>Alphaproteobacteria</taxon>
        <taxon>Sphingomonadales</taxon>
        <taxon>Sphingosinicellaceae</taxon>
        <taxon>Sandarakinorhabdus</taxon>
    </lineage>
</organism>
<reference evidence="14" key="2">
    <citation type="submission" date="2020-09" db="EMBL/GenBank/DDBJ databases">
        <authorList>
            <person name="Sun Q."/>
            <person name="Zhou Y."/>
        </authorList>
    </citation>
    <scope>NUCLEOTIDE SEQUENCE</scope>
    <source>
        <strain evidence="14">CGMCC 1.15519</strain>
    </source>
</reference>
<dbReference type="GO" id="GO:0009055">
    <property type="term" value="F:electron transfer activity"/>
    <property type="evidence" value="ECO:0007669"/>
    <property type="project" value="InterPro"/>
</dbReference>
<evidence type="ECO:0000256" key="13">
    <source>
        <dbReference type="SAM" id="Phobius"/>
    </source>
</evidence>
<evidence type="ECO:0000256" key="12">
    <source>
        <dbReference type="PIRSR" id="PIRSR000178-1"/>
    </source>
</evidence>
<feature type="transmembrane region" description="Helical" evidence="13">
    <location>
        <begin position="108"/>
        <end position="131"/>
    </location>
</feature>
<keyword evidence="5 12" id="KW-0349">Heme</keyword>
<evidence type="ECO:0000256" key="1">
    <source>
        <dbReference type="ARBA" id="ARBA00004050"/>
    </source>
</evidence>
<dbReference type="GO" id="GO:0046872">
    <property type="term" value="F:metal ion binding"/>
    <property type="evidence" value="ECO:0007669"/>
    <property type="project" value="UniProtKB-KW"/>
</dbReference>
<evidence type="ECO:0000313" key="14">
    <source>
        <dbReference type="EMBL" id="GGE05256.1"/>
    </source>
</evidence>
<dbReference type="SUPFAM" id="SSF81343">
    <property type="entry name" value="Fumarate reductase respiratory complex transmembrane subunits"/>
    <property type="match status" value="1"/>
</dbReference>
<feature type="binding site" description="axial binding residue" evidence="12">
    <location>
        <position position="85"/>
    </location>
    <ligand>
        <name>heme</name>
        <dbReference type="ChEBI" id="CHEBI:30413"/>
        <note>ligand shared with second transmembrane subunit</note>
    </ligand>
    <ligandPart>
        <name>Fe</name>
        <dbReference type="ChEBI" id="CHEBI:18248"/>
    </ligandPart>
</feature>
<dbReference type="GO" id="GO:0016020">
    <property type="term" value="C:membrane"/>
    <property type="evidence" value="ECO:0007669"/>
    <property type="project" value="UniProtKB-SubCell"/>
</dbReference>
<dbReference type="Pfam" id="PF01127">
    <property type="entry name" value="Sdh_cyt"/>
    <property type="match status" value="1"/>
</dbReference>
<comment type="function">
    <text evidence="1">Membrane-anchoring subunit of succinate dehydrogenase (SDH).</text>
</comment>
<dbReference type="NCBIfam" id="TIGR02970">
    <property type="entry name" value="succ_dehyd_cytB"/>
    <property type="match status" value="1"/>
</dbReference>
<evidence type="ECO:0000256" key="7">
    <source>
        <dbReference type="ARBA" id="ARBA00022723"/>
    </source>
</evidence>